<dbReference type="EMBL" id="JRWG01000003">
    <property type="protein sequence ID" value="KXO00221.1"/>
    <property type="molecule type" value="Genomic_DNA"/>
</dbReference>
<evidence type="ECO:0000259" key="2">
    <source>
        <dbReference type="Pfam" id="PF22013"/>
    </source>
</evidence>
<dbReference type="Gene3D" id="3.40.50.150">
    <property type="entry name" value="Vaccinia Virus protein VP39"/>
    <property type="match status" value="1"/>
</dbReference>
<name>A0A137RJ63_9FLAO</name>
<feature type="domain" description="PG-1098 ferredoxin-like" evidence="2">
    <location>
        <begin position="275"/>
        <end position="317"/>
    </location>
</feature>
<comment type="caution">
    <text evidence="3">The sequence shown here is derived from an EMBL/GenBank/DDBJ whole genome shotgun (WGS) entry which is preliminary data.</text>
</comment>
<dbReference type="PATRIC" id="fig|1548749.3.peg.1501"/>
<dbReference type="Pfam" id="PF18096">
    <property type="entry name" value="Thump_like"/>
    <property type="match status" value="1"/>
</dbReference>
<dbReference type="InterPro" id="IPR054168">
    <property type="entry name" value="PG_1098_Fer"/>
</dbReference>
<evidence type="ECO:0000259" key="1">
    <source>
        <dbReference type="Pfam" id="PF18096"/>
    </source>
</evidence>
<keyword evidence="3" id="KW-0489">Methyltransferase</keyword>
<dbReference type="InterPro" id="IPR029063">
    <property type="entry name" value="SAM-dependent_MTases_sf"/>
</dbReference>
<dbReference type="Pfam" id="PF22013">
    <property type="entry name" value="PG_1098_Fer"/>
    <property type="match status" value="1"/>
</dbReference>
<evidence type="ECO:0000313" key="4">
    <source>
        <dbReference type="Proteomes" id="UP000070138"/>
    </source>
</evidence>
<dbReference type="SUPFAM" id="SSF53335">
    <property type="entry name" value="S-adenosyl-L-methionine-dependent methyltransferases"/>
    <property type="match status" value="1"/>
</dbReference>
<dbReference type="Gene3D" id="1.10.10.1110">
    <property type="entry name" value="Methyltransferase PG1098, N-terminal domain"/>
    <property type="match status" value="1"/>
</dbReference>
<feature type="domain" description="THUMP-like" evidence="1">
    <location>
        <begin position="318"/>
        <end position="388"/>
    </location>
</feature>
<protein>
    <submittedName>
        <fullName evidence="3">SAM-dependent methyltransferase</fullName>
    </submittedName>
</protein>
<sequence>MLIPPLLNKEVQQFIRNFEGDISKLAFAGSPFESISVQELIQQIESRRRIEKKLPTWFGTSNIIFPPKLNLEQTSSEITAKYKASLVKGTTIADITGGFGVDSFFFAEKFETVHHFETNANLAELAKNNFRVFGKENILCHAADGLQAALNNKYDVIYADPSRRHDSKGKVFFLNDCEPNIPENISEILNHCNQFLVKTSPMLDITVGLNELQHVSEIHIVAVDNEVKELLWLLQKDVYDEPKIKTVNFTKSGLESFDFNWDELSSANYSLLQKYLYEPNAAILKSGAFDLVSEKLKVNKLHKNTHLYTSKNLIDFPGRRFSIEQTVPYSKKQMRTALNFGKANIATRNFPESVETLRKKWKIADGGDVYLFFVTNLEEKKEMIRCSKI</sequence>
<dbReference type="InterPro" id="IPR041497">
    <property type="entry name" value="Thump-like"/>
</dbReference>
<dbReference type="RefSeq" id="WP_062621401.1">
    <property type="nucleotide sequence ID" value="NZ_JRWG01000003.1"/>
</dbReference>
<reference evidence="4" key="1">
    <citation type="submission" date="2014-10" db="EMBL/GenBank/DDBJ databases">
        <title>Genome sequencing of Vitellibacter sp. D-24.</title>
        <authorList>
            <person name="Thevarajoo S."/>
            <person name="Selvaratnam C."/>
            <person name="Goh K.M."/>
            <person name="Chong C.S."/>
        </authorList>
    </citation>
    <scope>NUCLEOTIDE SEQUENCE [LARGE SCALE GENOMIC DNA]</scope>
    <source>
        <strain evidence="4">D-24</strain>
    </source>
</reference>
<dbReference type="STRING" id="1548749.LS48_07100"/>
<evidence type="ECO:0000313" key="3">
    <source>
        <dbReference type="EMBL" id="KXO00221.1"/>
    </source>
</evidence>
<dbReference type="OrthoDB" id="1000417at2"/>
<accession>A0A137RJ63</accession>
<dbReference type="GO" id="GO:0032259">
    <property type="term" value="P:methylation"/>
    <property type="evidence" value="ECO:0007669"/>
    <property type="project" value="UniProtKB-KW"/>
</dbReference>
<dbReference type="Proteomes" id="UP000070138">
    <property type="component" value="Unassembled WGS sequence"/>
</dbReference>
<keyword evidence="3" id="KW-0808">Transferase</keyword>
<organism evidence="3 4">
    <name type="scientific">Aequorivita aquimaris</name>
    <dbReference type="NCBI Taxonomy" id="1548749"/>
    <lineage>
        <taxon>Bacteria</taxon>
        <taxon>Pseudomonadati</taxon>
        <taxon>Bacteroidota</taxon>
        <taxon>Flavobacteriia</taxon>
        <taxon>Flavobacteriales</taxon>
        <taxon>Flavobacteriaceae</taxon>
        <taxon>Aequorivita</taxon>
    </lineage>
</organism>
<dbReference type="GO" id="GO:0008168">
    <property type="term" value="F:methyltransferase activity"/>
    <property type="evidence" value="ECO:0007669"/>
    <property type="project" value="UniProtKB-KW"/>
</dbReference>
<gene>
    <name evidence="3" type="ORF">LS48_07100</name>
</gene>
<reference evidence="3 4" key="2">
    <citation type="journal article" date="2016" name="Int. J. Syst. Evol. Microbiol.">
        <title>Vitellibacter aquimaris sp. nov., a marine bacterium isolated from seawater.</title>
        <authorList>
            <person name="Thevarajoo S."/>
            <person name="Selvaratnam C."/>
            <person name="Goh K.M."/>
            <person name="Hong K.W."/>
            <person name="Chan X.Y."/>
            <person name="Chan K.G."/>
            <person name="Chong C.S."/>
        </authorList>
    </citation>
    <scope>NUCLEOTIDE SEQUENCE [LARGE SCALE GENOMIC DNA]</scope>
    <source>
        <strain evidence="3 4">D-24</strain>
    </source>
</reference>
<proteinExistence type="predicted"/>
<dbReference type="AlphaFoldDB" id="A0A137RJ63"/>
<keyword evidence="4" id="KW-1185">Reference proteome</keyword>